<evidence type="ECO:0000313" key="4">
    <source>
        <dbReference type="Proteomes" id="UP000236173"/>
    </source>
</evidence>
<keyword evidence="1" id="KW-0472">Membrane</keyword>
<proteinExistence type="predicted"/>
<evidence type="ECO:0000313" key="3">
    <source>
        <dbReference type="EMBL" id="GBC98809.1"/>
    </source>
</evidence>
<keyword evidence="1" id="KW-1133">Transmembrane helix</keyword>
<comment type="caution">
    <text evidence="3">The sequence shown here is derived from an EMBL/GenBank/DDBJ whole genome shotgun (WGS) entry which is preliminary data.</text>
</comment>
<dbReference type="Proteomes" id="UP000236173">
    <property type="component" value="Unassembled WGS sequence"/>
</dbReference>
<gene>
    <name evidence="3" type="ORF">HRbin17_01324</name>
</gene>
<dbReference type="EMBL" id="BEHT01000016">
    <property type="protein sequence ID" value="GBC98809.1"/>
    <property type="molecule type" value="Genomic_DNA"/>
</dbReference>
<reference evidence="4" key="1">
    <citation type="submission" date="2017-09" db="EMBL/GenBank/DDBJ databases">
        <title>Metaegenomics of thermophilic ammonia-oxidizing enrichment culture.</title>
        <authorList>
            <person name="Kato S."/>
            <person name="Suzuki K."/>
        </authorList>
    </citation>
    <scope>NUCLEOTIDE SEQUENCE [LARGE SCALE GENOMIC DNA]</scope>
</reference>
<evidence type="ECO:0008006" key="5">
    <source>
        <dbReference type="Google" id="ProtNLM"/>
    </source>
</evidence>
<accession>A0A2H5XC96</accession>
<keyword evidence="1" id="KW-0812">Transmembrane</keyword>
<dbReference type="InterPro" id="IPR011042">
    <property type="entry name" value="6-blade_b-propeller_TolB-like"/>
</dbReference>
<feature type="chain" id="PRO_5014141273" description="PEP-CTERM protein-sorting domain-containing protein" evidence="2">
    <location>
        <begin position="27"/>
        <end position="355"/>
    </location>
</feature>
<evidence type="ECO:0000256" key="1">
    <source>
        <dbReference type="SAM" id="Phobius"/>
    </source>
</evidence>
<dbReference type="Gene3D" id="2.120.10.30">
    <property type="entry name" value="TolB, C-terminal domain"/>
    <property type="match status" value="1"/>
</dbReference>
<dbReference type="AlphaFoldDB" id="A0A2H5XC96"/>
<feature type="transmembrane region" description="Helical" evidence="1">
    <location>
        <begin position="326"/>
        <end position="343"/>
    </location>
</feature>
<keyword evidence="2" id="KW-0732">Signal</keyword>
<organism evidence="3 4">
    <name type="scientific">Candidatus Fervidibacter japonicus</name>
    <dbReference type="NCBI Taxonomy" id="2035412"/>
    <lineage>
        <taxon>Bacteria</taxon>
        <taxon>Candidatus Fervidibacterota</taxon>
        <taxon>Candidatus Fervidibacter</taxon>
    </lineage>
</organism>
<name>A0A2H5XC96_9BACT</name>
<protein>
    <recommendedName>
        <fullName evidence="5">PEP-CTERM protein-sorting domain-containing protein</fullName>
    </recommendedName>
</protein>
<evidence type="ECO:0000256" key="2">
    <source>
        <dbReference type="SAM" id="SignalP"/>
    </source>
</evidence>
<sequence>MRRSQWLWCVGLLMVLTAGATVPVTAAPIHPGHIFVAYDSSNIGVFASTVSLTGHHVTTIDCITPYSFGASAAVDGGGGVALDEWGNLYVTTSNDGSGKLGIVKVNADGSLAFRRSYERGAGKDLPSSVTDFRSLAIHDGRIYVATNSGVRVFDAATGARLSGADFGGNFAFRDLVFDRQGNLYALRESPTGTAVIHRWGAGNLTGSGTVLFSASGNTDPRALAVDEQGHIYFTANPSGARVVRKYKSDGALLATYNAPITTGVLIGLDYDPGTQRLFVSHTAAGIGQILWVDRNAPSGTTMTAFGPNNLNGVRWLAVYPTPEPTANALVMIGFGIAMVAHQWRVRRRRRQRYIV</sequence>
<dbReference type="SUPFAM" id="SSF101898">
    <property type="entry name" value="NHL repeat"/>
    <property type="match status" value="1"/>
</dbReference>
<feature type="signal peptide" evidence="2">
    <location>
        <begin position="1"/>
        <end position="26"/>
    </location>
</feature>